<organism evidence="4 5">
    <name type="scientific">Ramlibacter monticola</name>
    <dbReference type="NCBI Taxonomy" id="1926872"/>
    <lineage>
        <taxon>Bacteria</taxon>
        <taxon>Pseudomonadati</taxon>
        <taxon>Pseudomonadota</taxon>
        <taxon>Betaproteobacteria</taxon>
        <taxon>Burkholderiales</taxon>
        <taxon>Comamonadaceae</taxon>
        <taxon>Ramlibacter</taxon>
    </lineage>
</organism>
<protein>
    <submittedName>
        <fullName evidence="4">Response regulator</fullName>
    </submittedName>
</protein>
<dbReference type="PANTHER" id="PTHR44591:SF3">
    <property type="entry name" value="RESPONSE REGULATORY DOMAIN-CONTAINING PROTEIN"/>
    <property type="match status" value="1"/>
</dbReference>
<evidence type="ECO:0000256" key="1">
    <source>
        <dbReference type="ARBA" id="ARBA00022553"/>
    </source>
</evidence>
<accession>A0A937CVC2</accession>
<feature type="modified residue" description="4-aspartylphosphate" evidence="2">
    <location>
        <position position="56"/>
    </location>
</feature>
<evidence type="ECO:0000313" key="5">
    <source>
        <dbReference type="Proteomes" id="UP000599109"/>
    </source>
</evidence>
<dbReference type="Gene3D" id="3.40.50.2300">
    <property type="match status" value="1"/>
</dbReference>
<dbReference type="PROSITE" id="PS50110">
    <property type="entry name" value="RESPONSE_REGULATORY"/>
    <property type="match status" value="1"/>
</dbReference>
<sequence length="125" mass="13546">MQQNACLVAVVDDEQSVRNALGRLIRTAGFAVETYSSGVEFMHSVQRQAPQCVVLDLRMPVVNGIDILQAIQKLPSRVPVVIITGDDSADSRERTLRMGAVAYLRKPVDDAMLLHAIESAVVSAA</sequence>
<keyword evidence="5" id="KW-1185">Reference proteome</keyword>
<dbReference type="Proteomes" id="UP000599109">
    <property type="component" value="Unassembled WGS sequence"/>
</dbReference>
<evidence type="ECO:0000256" key="2">
    <source>
        <dbReference type="PROSITE-ProRule" id="PRU00169"/>
    </source>
</evidence>
<name>A0A937CVC2_9BURK</name>
<dbReference type="SUPFAM" id="SSF52172">
    <property type="entry name" value="CheY-like"/>
    <property type="match status" value="1"/>
</dbReference>
<keyword evidence="1 2" id="KW-0597">Phosphoprotein</keyword>
<dbReference type="EMBL" id="JAEQNE010000008">
    <property type="protein sequence ID" value="MBL0394575.1"/>
    <property type="molecule type" value="Genomic_DNA"/>
</dbReference>
<comment type="caution">
    <text evidence="4">The sequence shown here is derived from an EMBL/GenBank/DDBJ whole genome shotgun (WGS) entry which is preliminary data.</text>
</comment>
<dbReference type="GO" id="GO:0000160">
    <property type="term" value="P:phosphorelay signal transduction system"/>
    <property type="evidence" value="ECO:0007669"/>
    <property type="project" value="InterPro"/>
</dbReference>
<reference evidence="4 5" key="1">
    <citation type="journal article" date="2017" name="Int. J. Syst. Evol. Microbiol.">
        <title>Ramlibacter monticola sp. nov., isolated from forest soil.</title>
        <authorList>
            <person name="Chaudhary D.K."/>
            <person name="Kim J."/>
        </authorList>
    </citation>
    <scope>NUCLEOTIDE SEQUENCE [LARGE SCALE GENOMIC DNA]</scope>
    <source>
        <strain evidence="4 5">KACC 19175</strain>
    </source>
</reference>
<dbReference type="AlphaFoldDB" id="A0A937CVC2"/>
<dbReference type="InterPro" id="IPR011006">
    <property type="entry name" value="CheY-like_superfamily"/>
</dbReference>
<dbReference type="InterPro" id="IPR001789">
    <property type="entry name" value="Sig_transdc_resp-reg_receiver"/>
</dbReference>
<dbReference type="RefSeq" id="WP_201677236.1">
    <property type="nucleotide sequence ID" value="NZ_JAEQNE010000008.1"/>
</dbReference>
<dbReference type="PANTHER" id="PTHR44591">
    <property type="entry name" value="STRESS RESPONSE REGULATOR PROTEIN 1"/>
    <property type="match status" value="1"/>
</dbReference>
<feature type="domain" description="Response regulatory" evidence="3">
    <location>
        <begin position="7"/>
        <end position="121"/>
    </location>
</feature>
<dbReference type="Pfam" id="PF00072">
    <property type="entry name" value="Response_reg"/>
    <property type="match status" value="1"/>
</dbReference>
<proteinExistence type="predicted"/>
<gene>
    <name evidence="4" type="ORF">JJ685_25775</name>
</gene>
<evidence type="ECO:0000259" key="3">
    <source>
        <dbReference type="PROSITE" id="PS50110"/>
    </source>
</evidence>
<dbReference type="InterPro" id="IPR050595">
    <property type="entry name" value="Bact_response_regulator"/>
</dbReference>
<evidence type="ECO:0000313" key="4">
    <source>
        <dbReference type="EMBL" id="MBL0394575.1"/>
    </source>
</evidence>
<dbReference type="SMART" id="SM00448">
    <property type="entry name" value="REC"/>
    <property type="match status" value="1"/>
</dbReference>